<dbReference type="AlphaFoldDB" id="A0A9Q1DRN8"/>
<keyword evidence="5" id="KW-1185">Reference proteome</keyword>
<proteinExistence type="inferred from homology"/>
<comment type="similarity">
    <text evidence="1">Belongs to the type-B carboxylesterase/lipase family.</text>
</comment>
<gene>
    <name evidence="4" type="ORF">COCON_G00058850</name>
</gene>
<keyword evidence="2" id="KW-0732">Signal</keyword>
<organism evidence="4 5">
    <name type="scientific">Conger conger</name>
    <name type="common">Conger eel</name>
    <name type="synonym">Muraena conger</name>
    <dbReference type="NCBI Taxonomy" id="82655"/>
    <lineage>
        <taxon>Eukaryota</taxon>
        <taxon>Metazoa</taxon>
        <taxon>Chordata</taxon>
        <taxon>Craniata</taxon>
        <taxon>Vertebrata</taxon>
        <taxon>Euteleostomi</taxon>
        <taxon>Actinopterygii</taxon>
        <taxon>Neopterygii</taxon>
        <taxon>Teleostei</taxon>
        <taxon>Anguilliformes</taxon>
        <taxon>Congridae</taxon>
        <taxon>Conger</taxon>
    </lineage>
</organism>
<dbReference type="PANTHER" id="PTHR43903">
    <property type="entry name" value="NEUROLIGIN"/>
    <property type="match status" value="1"/>
</dbReference>
<comment type="caution">
    <text evidence="4">The sequence shown here is derived from an EMBL/GenBank/DDBJ whole genome shotgun (WGS) entry which is preliminary data.</text>
</comment>
<dbReference type="InterPro" id="IPR051093">
    <property type="entry name" value="Neuroligin/BSAL"/>
</dbReference>
<evidence type="ECO:0000259" key="3">
    <source>
        <dbReference type="Pfam" id="PF00135"/>
    </source>
</evidence>
<protein>
    <recommendedName>
        <fullName evidence="3">Carboxylesterase type B domain-containing protein</fullName>
    </recommendedName>
</protein>
<feature type="domain" description="Carboxylesterase type B" evidence="3">
    <location>
        <begin position="27"/>
        <end position="139"/>
    </location>
</feature>
<evidence type="ECO:0000256" key="1">
    <source>
        <dbReference type="ARBA" id="ARBA00005964"/>
    </source>
</evidence>
<dbReference type="OrthoDB" id="3200163at2759"/>
<dbReference type="InterPro" id="IPR019819">
    <property type="entry name" value="Carboxylesterase_B_CS"/>
</dbReference>
<dbReference type="SUPFAM" id="SSF53474">
    <property type="entry name" value="alpha/beta-Hydrolases"/>
    <property type="match status" value="1"/>
</dbReference>
<dbReference type="Gene3D" id="3.40.50.1820">
    <property type="entry name" value="alpha/beta hydrolase"/>
    <property type="match status" value="1"/>
</dbReference>
<dbReference type="EMBL" id="JAFJMO010000004">
    <property type="protein sequence ID" value="KAJ8278819.1"/>
    <property type="molecule type" value="Genomic_DNA"/>
</dbReference>
<accession>A0A9Q1DRN8</accession>
<dbReference type="InterPro" id="IPR002018">
    <property type="entry name" value="CarbesteraseB"/>
</dbReference>
<evidence type="ECO:0000256" key="2">
    <source>
        <dbReference type="ARBA" id="ARBA00022729"/>
    </source>
</evidence>
<dbReference type="Proteomes" id="UP001152803">
    <property type="component" value="Unassembled WGS sequence"/>
</dbReference>
<evidence type="ECO:0000313" key="5">
    <source>
        <dbReference type="Proteomes" id="UP001152803"/>
    </source>
</evidence>
<name>A0A9Q1DRN8_CONCO</name>
<dbReference type="FunFam" id="3.40.50.1820:FF:000379">
    <property type="entry name" value="Neuroligin 1"/>
    <property type="match status" value="1"/>
</dbReference>
<sequence length="267" mass="29456">MAFSLWIVGVVLQQAPPPGPDRLDESDPVVSTVYGKLRGVKKELNNEILGPVVQFLGVPYAAPPTGERRFQPPEPPVSWPGVRNATQVGPVCPQTIVEGRLPDVMLPVWFTNSLETVTSYVLDQSEDCLFLNIYVPTEDGECPGRWRTDPAARGSVTLCSFRRKVLSGDVTKYNTTPPDTSGRDLLSSRSREEDRVQYLVRLMNLCQLRGGTDVFCHGTELFRRAIQQVQAGEIADGRIVCFLSCLGPQGIMGRGRDGCGRLMMCSR</sequence>
<dbReference type="InterPro" id="IPR029058">
    <property type="entry name" value="AB_hydrolase_fold"/>
</dbReference>
<evidence type="ECO:0000313" key="4">
    <source>
        <dbReference type="EMBL" id="KAJ8278819.1"/>
    </source>
</evidence>
<dbReference type="PROSITE" id="PS00941">
    <property type="entry name" value="CARBOXYLESTERASE_B_2"/>
    <property type="match status" value="1"/>
</dbReference>
<dbReference type="Pfam" id="PF00135">
    <property type="entry name" value="COesterase"/>
    <property type="match status" value="1"/>
</dbReference>
<reference evidence="4" key="1">
    <citation type="journal article" date="2023" name="Science">
        <title>Genome structures resolve the early diversification of teleost fishes.</title>
        <authorList>
            <person name="Parey E."/>
            <person name="Louis A."/>
            <person name="Montfort J."/>
            <person name="Bouchez O."/>
            <person name="Roques C."/>
            <person name="Iampietro C."/>
            <person name="Lluch J."/>
            <person name="Castinel A."/>
            <person name="Donnadieu C."/>
            <person name="Desvignes T."/>
            <person name="Floi Bucao C."/>
            <person name="Jouanno E."/>
            <person name="Wen M."/>
            <person name="Mejri S."/>
            <person name="Dirks R."/>
            <person name="Jansen H."/>
            <person name="Henkel C."/>
            <person name="Chen W.J."/>
            <person name="Zahm M."/>
            <person name="Cabau C."/>
            <person name="Klopp C."/>
            <person name="Thompson A.W."/>
            <person name="Robinson-Rechavi M."/>
            <person name="Braasch I."/>
            <person name="Lecointre G."/>
            <person name="Bobe J."/>
            <person name="Postlethwait J.H."/>
            <person name="Berthelot C."/>
            <person name="Roest Crollius H."/>
            <person name="Guiguen Y."/>
        </authorList>
    </citation>
    <scope>NUCLEOTIDE SEQUENCE</scope>
    <source>
        <strain evidence="4">Concon-B</strain>
    </source>
</reference>